<evidence type="ECO:0000313" key="2">
    <source>
        <dbReference type="EMBL" id="CAE8608461.1"/>
    </source>
</evidence>
<proteinExistence type="predicted"/>
<evidence type="ECO:0008006" key="6">
    <source>
        <dbReference type="Google" id="ProtNLM"/>
    </source>
</evidence>
<evidence type="ECO:0000256" key="1">
    <source>
        <dbReference type="SAM" id="MobiDB-lite"/>
    </source>
</evidence>
<comment type="caution">
    <text evidence="3">The sequence shown here is derived from an EMBL/GenBank/DDBJ whole genome shotgun (WGS) entry which is preliminary data.</text>
</comment>
<dbReference type="EMBL" id="CAJNNW010032260">
    <property type="protein sequence ID" value="CAE8712044.1"/>
    <property type="molecule type" value="Genomic_DNA"/>
</dbReference>
<evidence type="ECO:0000313" key="5">
    <source>
        <dbReference type="Proteomes" id="UP000654075"/>
    </source>
</evidence>
<evidence type="ECO:0000313" key="3">
    <source>
        <dbReference type="EMBL" id="CAE8712044.1"/>
    </source>
</evidence>
<accession>A0A813KWE3</accession>
<protein>
    <recommendedName>
        <fullName evidence="6">C3H1-type domain-containing protein</fullName>
    </recommendedName>
</protein>
<dbReference type="Proteomes" id="UP000626109">
    <property type="component" value="Unassembled WGS sequence"/>
</dbReference>
<feature type="region of interest" description="Disordered" evidence="1">
    <location>
        <begin position="258"/>
        <end position="277"/>
    </location>
</feature>
<sequence>MAAALAATHRQYVKEFVDADLAYLWDENEVALLYQYNFGQNYRTMRRFAALGDTSVEVRLAFQTDLGLDPTAAAPAGAANRAAVASLVSSWELSKDYIQRESQLRAESKVLGIKTHSNVAERQAMKRAVETILGKLPPKETPHPDYLATKLEEVEQDELMALTFDMVAHAEEQEVNELISNLDATGRVQVSRSKAKGKLPVKSEEFRMKIKIEAHVWLMLAAKCRNKVWLQGLTVSDWSRFTDFILGDKVRRMQIPMPDKKAKKGAPKGDGRGAGAKSQLALLDRAKTAATTRLKFVNVTLDGTPICYAFNGEAGCQTDGCARAHVCKVIGCLSPDHGKTGHEGYKPKGTGKGQAFQ</sequence>
<organism evidence="3 4">
    <name type="scientific">Polarella glacialis</name>
    <name type="common">Dinoflagellate</name>
    <dbReference type="NCBI Taxonomy" id="89957"/>
    <lineage>
        <taxon>Eukaryota</taxon>
        <taxon>Sar</taxon>
        <taxon>Alveolata</taxon>
        <taxon>Dinophyceae</taxon>
        <taxon>Suessiales</taxon>
        <taxon>Suessiaceae</taxon>
        <taxon>Polarella</taxon>
    </lineage>
</organism>
<reference evidence="3" key="1">
    <citation type="submission" date="2021-02" db="EMBL/GenBank/DDBJ databases">
        <authorList>
            <person name="Dougan E. K."/>
            <person name="Rhodes N."/>
            <person name="Thang M."/>
            <person name="Chan C."/>
        </authorList>
    </citation>
    <scope>NUCLEOTIDE SEQUENCE</scope>
</reference>
<evidence type="ECO:0000313" key="4">
    <source>
        <dbReference type="Proteomes" id="UP000626109"/>
    </source>
</evidence>
<gene>
    <name evidence="2" type="ORF">PGLA1383_LOCUS26321</name>
    <name evidence="3" type="ORF">PGLA2088_LOCUS36805</name>
</gene>
<name>A0A813KWE3_POLGL</name>
<dbReference type="OrthoDB" id="441085at2759"/>
<dbReference type="Proteomes" id="UP000654075">
    <property type="component" value="Unassembled WGS sequence"/>
</dbReference>
<keyword evidence="5" id="KW-1185">Reference proteome</keyword>
<dbReference type="OMA" id="YLWDENE"/>
<dbReference type="EMBL" id="CAJNNV010023058">
    <property type="protein sequence ID" value="CAE8608461.1"/>
    <property type="molecule type" value="Genomic_DNA"/>
</dbReference>
<dbReference type="AlphaFoldDB" id="A0A813KWE3"/>